<sequence length="147" mass="17137">MNLRFLKSHVLTEIVNILHVNIELNFENGDALYQEYCLLKEMMPVLKDLPTQERWVTVLWVDVVIEVPRWTPFEVQSIESSPEERLLSWAADTKKTQCVVPSTRKEVVVLSTPNEVVIVPFEQQARKTKYSVFYIAAAYCIFRQSEC</sequence>
<evidence type="ECO:0000313" key="2">
    <source>
        <dbReference type="Proteomes" id="UP001148838"/>
    </source>
</evidence>
<dbReference type="Proteomes" id="UP001148838">
    <property type="component" value="Unassembled WGS sequence"/>
</dbReference>
<gene>
    <name evidence="1" type="ORF">ANN_24050</name>
</gene>
<comment type="caution">
    <text evidence="1">The sequence shown here is derived from an EMBL/GenBank/DDBJ whole genome shotgun (WGS) entry which is preliminary data.</text>
</comment>
<keyword evidence="2" id="KW-1185">Reference proteome</keyword>
<organism evidence="1 2">
    <name type="scientific">Periplaneta americana</name>
    <name type="common">American cockroach</name>
    <name type="synonym">Blatta americana</name>
    <dbReference type="NCBI Taxonomy" id="6978"/>
    <lineage>
        <taxon>Eukaryota</taxon>
        <taxon>Metazoa</taxon>
        <taxon>Ecdysozoa</taxon>
        <taxon>Arthropoda</taxon>
        <taxon>Hexapoda</taxon>
        <taxon>Insecta</taxon>
        <taxon>Pterygota</taxon>
        <taxon>Neoptera</taxon>
        <taxon>Polyneoptera</taxon>
        <taxon>Dictyoptera</taxon>
        <taxon>Blattodea</taxon>
        <taxon>Blattoidea</taxon>
        <taxon>Blattidae</taxon>
        <taxon>Blattinae</taxon>
        <taxon>Periplaneta</taxon>
    </lineage>
</organism>
<protein>
    <submittedName>
        <fullName evidence="1">Uncharacterized protein</fullName>
    </submittedName>
</protein>
<proteinExistence type="predicted"/>
<accession>A0ABQ8S201</accession>
<dbReference type="EMBL" id="JAJSOF020000037">
    <property type="protein sequence ID" value="KAJ4428036.1"/>
    <property type="molecule type" value="Genomic_DNA"/>
</dbReference>
<reference evidence="1 2" key="1">
    <citation type="journal article" date="2022" name="Allergy">
        <title>Genome assembly and annotation of Periplaneta americana reveal a comprehensive cockroach allergen profile.</title>
        <authorList>
            <person name="Wang L."/>
            <person name="Xiong Q."/>
            <person name="Saelim N."/>
            <person name="Wang L."/>
            <person name="Nong W."/>
            <person name="Wan A.T."/>
            <person name="Shi M."/>
            <person name="Liu X."/>
            <person name="Cao Q."/>
            <person name="Hui J.H.L."/>
            <person name="Sookrung N."/>
            <person name="Leung T.F."/>
            <person name="Tungtrongchitr A."/>
            <person name="Tsui S.K.W."/>
        </authorList>
    </citation>
    <scope>NUCLEOTIDE SEQUENCE [LARGE SCALE GENOMIC DNA]</scope>
    <source>
        <tissue evidence="1">Whole body-01</tissue>
    </source>
</reference>
<evidence type="ECO:0000313" key="1">
    <source>
        <dbReference type="EMBL" id="KAJ4428036.1"/>
    </source>
</evidence>
<name>A0ABQ8S201_PERAM</name>